<dbReference type="GO" id="GO:0010008">
    <property type="term" value="C:endosome membrane"/>
    <property type="evidence" value="ECO:0007669"/>
    <property type="project" value="TreeGrafter"/>
</dbReference>
<dbReference type="SMART" id="SM00330">
    <property type="entry name" value="PIPKc"/>
    <property type="match status" value="1"/>
</dbReference>
<feature type="region of interest" description="Disordered" evidence="2">
    <location>
        <begin position="346"/>
        <end position="383"/>
    </location>
</feature>
<dbReference type="EMBL" id="OX451737">
    <property type="protein sequence ID" value="CAI8599773.1"/>
    <property type="molecule type" value="Genomic_DNA"/>
</dbReference>
<keyword evidence="5" id="KW-1185">Reference proteome</keyword>
<dbReference type="PANTHER" id="PTHR45748">
    <property type="entry name" value="1-PHOSPHATIDYLINOSITOL 3-PHOSPHATE 5-KINASE-RELATED"/>
    <property type="match status" value="1"/>
</dbReference>
<dbReference type="InterPro" id="IPR002498">
    <property type="entry name" value="PInositol-4-P-4/5-kinase_core"/>
</dbReference>
<name>A0AAV0ZS45_VICFA</name>
<dbReference type="SUPFAM" id="SSF56104">
    <property type="entry name" value="SAICAR synthase-like"/>
    <property type="match status" value="1"/>
</dbReference>
<protein>
    <recommendedName>
        <fullName evidence="3">PIPK domain-containing protein</fullName>
    </recommendedName>
</protein>
<feature type="compositionally biased region" description="Basic and acidic residues" evidence="2">
    <location>
        <begin position="358"/>
        <end position="368"/>
    </location>
</feature>
<proteinExistence type="predicted"/>
<keyword evidence="1" id="KW-0547">Nucleotide-binding</keyword>
<dbReference type="PROSITE" id="PS51455">
    <property type="entry name" value="PIPK"/>
    <property type="match status" value="1"/>
</dbReference>
<dbReference type="GO" id="GO:0046854">
    <property type="term" value="P:phosphatidylinositol phosphate biosynthetic process"/>
    <property type="evidence" value="ECO:0007669"/>
    <property type="project" value="TreeGrafter"/>
</dbReference>
<dbReference type="Proteomes" id="UP001157006">
    <property type="component" value="Chromosome 2"/>
</dbReference>
<reference evidence="4 5" key="1">
    <citation type="submission" date="2023-01" db="EMBL/GenBank/DDBJ databases">
        <authorList>
            <person name="Kreplak J."/>
        </authorList>
    </citation>
    <scope>NUCLEOTIDE SEQUENCE [LARGE SCALE GENOMIC DNA]</scope>
</reference>
<evidence type="ECO:0000256" key="1">
    <source>
        <dbReference type="PROSITE-ProRule" id="PRU00781"/>
    </source>
</evidence>
<evidence type="ECO:0000256" key="2">
    <source>
        <dbReference type="SAM" id="MobiDB-lite"/>
    </source>
</evidence>
<dbReference type="AlphaFoldDB" id="A0AAV0ZS45"/>
<evidence type="ECO:0000259" key="3">
    <source>
        <dbReference type="PROSITE" id="PS51455"/>
    </source>
</evidence>
<evidence type="ECO:0000313" key="4">
    <source>
        <dbReference type="EMBL" id="CAI8599773.1"/>
    </source>
</evidence>
<dbReference type="Gene3D" id="3.30.800.10">
    <property type="entry name" value="Phosphatidylinositol Phosphate Kinase II Beta"/>
    <property type="match status" value="1"/>
</dbReference>
<evidence type="ECO:0000313" key="5">
    <source>
        <dbReference type="Proteomes" id="UP001157006"/>
    </source>
</evidence>
<keyword evidence="1" id="KW-0418">Kinase</keyword>
<keyword evidence="1" id="KW-0808">Transferase</keyword>
<dbReference type="Pfam" id="PF01504">
    <property type="entry name" value="PIP5K"/>
    <property type="match status" value="1"/>
</dbReference>
<dbReference type="GO" id="GO:0000285">
    <property type="term" value="F:1-phosphatidylinositol-3-phosphate 5-kinase activity"/>
    <property type="evidence" value="ECO:0007669"/>
    <property type="project" value="TreeGrafter"/>
</dbReference>
<organism evidence="4 5">
    <name type="scientific">Vicia faba</name>
    <name type="common">Broad bean</name>
    <name type="synonym">Faba vulgaris</name>
    <dbReference type="NCBI Taxonomy" id="3906"/>
    <lineage>
        <taxon>Eukaryota</taxon>
        <taxon>Viridiplantae</taxon>
        <taxon>Streptophyta</taxon>
        <taxon>Embryophyta</taxon>
        <taxon>Tracheophyta</taxon>
        <taxon>Spermatophyta</taxon>
        <taxon>Magnoliopsida</taxon>
        <taxon>eudicotyledons</taxon>
        <taxon>Gunneridae</taxon>
        <taxon>Pentapetalae</taxon>
        <taxon>rosids</taxon>
        <taxon>fabids</taxon>
        <taxon>Fabales</taxon>
        <taxon>Fabaceae</taxon>
        <taxon>Papilionoideae</taxon>
        <taxon>50 kb inversion clade</taxon>
        <taxon>NPAAA clade</taxon>
        <taxon>Hologalegina</taxon>
        <taxon>IRL clade</taxon>
        <taxon>Fabeae</taxon>
        <taxon>Vicia</taxon>
    </lineage>
</organism>
<keyword evidence="1" id="KW-0067">ATP-binding</keyword>
<dbReference type="PANTHER" id="PTHR45748:SF4">
    <property type="entry name" value="1-PHOSPHATIDYLINOSITOL-3-PHOSPHATE 5-KINASE FAB1D-RELATED"/>
    <property type="match status" value="1"/>
</dbReference>
<feature type="domain" description="PIPK" evidence="3">
    <location>
        <begin position="323"/>
        <end position="541"/>
    </location>
</feature>
<accession>A0AAV0ZS45</accession>
<gene>
    <name evidence="4" type="ORF">VFH_II190680</name>
</gene>
<sequence>MAVQWKDMSDVHDFVANILCEFICDKNSTKLWIKKSNLNVKNHFPSLLLRLFVLICLLHLSSGNEKYLQLLRNLLGQKNITTQLPFDFCNFLQKGKKRLGFKVFAEAFNVIGNPLVISKLRNTSSQIACPDAVFVDLTTCRKRELILEMLFPSIVGNVNGDTHVKFMSETSVKVNEISIKEIPISGSPLECNEQGDPSKTFDIPQNVKIQTVDGLGSKRYSDPKLESSSNVSTQFPSANDHLQVHQNFPVAINIKPVRPIVDSKVLNQSASLHSPVSILQDSDEGSISEHAPTTNQFTIEEGLRLHIPLKTDNHVVSDFEGEPSSIIACALSLLKDSSEMSKIDGDVKESGITSKSTDSLHDSLDSDSVHSTGSVSSEESRSFRATEDHSKEFRALRNCCCPSEIDYIASLSRCMNWDAKSGKSKSFFAKTLDERFIVKEIKKTKLEAFLGFSSLYFKHMRESFESGSQTCLATVLGIYQVTRRQIKSGKEVKHDLMVMENLTYNRNIVRQYDLKGALFERYTSDATGAEDVLLDQNLWKT</sequence>
<dbReference type="InterPro" id="IPR027484">
    <property type="entry name" value="PInositol-4-P-5-kinase_N"/>
</dbReference>
<dbReference type="GO" id="GO:0005524">
    <property type="term" value="F:ATP binding"/>
    <property type="evidence" value="ECO:0007669"/>
    <property type="project" value="UniProtKB-UniRule"/>
</dbReference>